<keyword evidence="1" id="KW-0812">Transmembrane</keyword>
<sequence>MVANFDKNFVIPKQSAAQLPVGKHERKRQILHIVAVRSALVGFVLIMSLFVASGLAAVPGAHVDDVDSLPWMVAGCYL</sequence>
<protein>
    <submittedName>
        <fullName evidence="2">Uncharacterized protein</fullName>
    </submittedName>
</protein>
<dbReference type="RefSeq" id="WP_146002421.1">
    <property type="nucleotide sequence ID" value="NZ_PNHV01000001.1"/>
</dbReference>
<evidence type="ECO:0000313" key="2">
    <source>
        <dbReference type="EMBL" id="UQF79950.1"/>
    </source>
</evidence>
<dbReference type="KEGG" id="agh:M3I41_01355"/>
<dbReference type="AlphaFoldDB" id="A0A9E7DD79"/>
<reference evidence="2" key="1">
    <citation type="submission" date="2022-05" db="EMBL/GenBank/DDBJ databases">
        <title>Using nanopore sequencing to obtain complete genomes from saliva samples.</title>
        <authorList>
            <person name="Baker J.L."/>
        </authorList>
    </citation>
    <scope>NUCLEOTIDE SEQUENCE</scope>
    <source>
        <strain evidence="2">JCVI-JB-Ag32</strain>
    </source>
</reference>
<evidence type="ECO:0000256" key="1">
    <source>
        <dbReference type="SAM" id="Phobius"/>
    </source>
</evidence>
<accession>A0A9E7DD79</accession>
<organism evidence="2 3">
    <name type="scientific">Actinomyces graevenitzii</name>
    <dbReference type="NCBI Taxonomy" id="55565"/>
    <lineage>
        <taxon>Bacteria</taxon>
        <taxon>Bacillati</taxon>
        <taxon>Actinomycetota</taxon>
        <taxon>Actinomycetes</taxon>
        <taxon>Actinomycetales</taxon>
        <taxon>Actinomycetaceae</taxon>
        <taxon>Actinomyces</taxon>
    </lineage>
</organism>
<name>A0A9E7DD79_9ACTO</name>
<proteinExistence type="predicted"/>
<dbReference type="EMBL" id="CP097095">
    <property type="protein sequence ID" value="UQF79950.1"/>
    <property type="molecule type" value="Genomic_DNA"/>
</dbReference>
<keyword evidence="1" id="KW-0472">Membrane</keyword>
<dbReference type="Proteomes" id="UP000830236">
    <property type="component" value="Chromosome"/>
</dbReference>
<keyword evidence="1" id="KW-1133">Transmembrane helix</keyword>
<feature type="transmembrane region" description="Helical" evidence="1">
    <location>
        <begin position="34"/>
        <end position="58"/>
    </location>
</feature>
<gene>
    <name evidence="2" type="ORF">M3I41_01355</name>
</gene>
<evidence type="ECO:0000313" key="3">
    <source>
        <dbReference type="Proteomes" id="UP000830236"/>
    </source>
</evidence>